<dbReference type="AlphaFoldDB" id="A0A2N5Y5W7"/>
<evidence type="ECO:0000256" key="5">
    <source>
        <dbReference type="ARBA" id="ARBA00023002"/>
    </source>
</evidence>
<dbReference type="GO" id="GO:0016627">
    <property type="term" value="F:oxidoreductase activity, acting on the CH-CH group of donors"/>
    <property type="evidence" value="ECO:0007669"/>
    <property type="project" value="InterPro"/>
</dbReference>
<dbReference type="InterPro" id="IPR009075">
    <property type="entry name" value="AcylCo_DH/oxidase_C"/>
</dbReference>
<dbReference type="InterPro" id="IPR006091">
    <property type="entry name" value="Acyl-CoA_Oxase/DH_mid-dom"/>
</dbReference>
<keyword evidence="3 6" id="KW-0285">Flavoprotein</keyword>
<accession>A0A2N5Y5W7</accession>
<dbReference type="Gene3D" id="1.10.540.10">
    <property type="entry name" value="Acyl-CoA dehydrogenase/oxidase, N-terminal domain"/>
    <property type="match status" value="1"/>
</dbReference>
<dbReference type="SUPFAM" id="SSF47203">
    <property type="entry name" value="Acyl-CoA dehydrogenase C-terminal domain-like"/>
    <property type="match status" value="1"/>
</dbReference>
<dbReference type="Pfam" id="PF02770">
    <property type="entry name" value="Acyl-CoA_dh_M"/>
    <property type="match status" value="1"/>
</dbReference>
<gene>
    <name evidence="10" type="ORF">CWI75_05285</name>
</gene>
<comment type="cofactor">
    <cofactor evidence="1 6">
        <name>FAD</name>
        <dbReference type="ChEBI" id="CHEBI:57692"/>
    </cofactor>
</comment>
<dbReference type="Pfam" id="PF00441">
    <property type="entry name" value="Acyl-CoA_dh_1"/>
    <property type="match status" value="1"/>
</dbReference>
<dbReference type="InterPro" id="IPR052161">
    <property type="entry name" value="Mycobact_Acyl-CoA_DH"/>
</dbReference>
<evidence type="ECO:0000256" key="3">
    <source>
        <dbReference type="ARBA" id="ARBA00022630"/>
    </source>
</evidence>
<keyword evidence="11" id="KW-1185">Reference proteome</keyword>
<evidence type="ECO:0000256" key="4">
    <source>
        <dbReference type="ARBA" id="ARBA00022827"/>
    </source>
</evidence>
<dbReference type="InterPro" id="IPR046373">
    <property type="entry name" value="Acyl-CoA_Oxase/DH_mid-dom_sf"/>
</dbReference>
<evidence type="ECO:0000313" key="10">
    <source>
        <dbReference type="EMBL" id="PLW83759.1"/>
    </source>
</evidence>
<dbReference type="Pfam" id="PF02771">
    <property type="entry name" value="Acyl-CoA_dh_N"/>
    <property type="match status" value="1"/>
</dbReference>
<feature type="domain" description="Acyl-CoA dehydrogenase/oxidase C-terminal" evidence="7">
    <location>
        <begin position="226"/>
        <end position="382"/>
    </location>
</feature>
<feature type="domain" description="Acyl-CoA oxidase/dehydrogenase middle" evidence="8">
    <location>
        <begin position="118"/>
        <end position="204"/>
    </location>
</feature>
<name>A0A2N5Y5W7_9GAMM</name>
<dbReference type="OrthoDB" id="6138585at2"/>
<dbReference type="InterPro" id="IPR009100">
    <property type="entry name" value="AcylCoA_DH/oxidase_NM_dom_sf"/>
</dbReference>
<dbReference type="InterPro" id="IPR013786">
    <property type="entry name" value="AcylCoA_DH/ox_N"/>
</dbReference>
<comment type="caution">
    <text evidence="10">The sequence shown here is derived from an EMBL/GenBank/DDBJ whole genome shotgun (WGS) entry which is preliminary data.</text>
</comment>
<proteinExistence type="inferred from homology"/>
<keyword evidence="5 6" id="KW-0560">Oxidoreductase</keyword>
<evidence type="ECO:0000259" key="8">
    <source>
        <dbReference type="Pfam" id="PF02770"/>
    </source>
</evidence>
<sequence>MNIEMSASDLAFRDDVRSFLKDNVCKPGEDYGRGRLDWFAKAAAKGGWDVPKWPQAFGGPGWTPSQHYIWEQETARASLPWDLPFGVGMVAPIIMGYGNAEQQARFLPDIRARKVNWCQGYSEPGAGSDLASLKTRAELSADGSHYVVNGQKTWTTAGHIADWMFLLVRTDDSGRKQEGITFLLLPMKQSGIEVEPIITLGGAHSVNSVFLTDVKVPVADRIGEEGKGWTYAKGLLQHERTGLAGISRSLVALEGLKAKAASVVCGDGNLMDDPEFRGKVATLEIDLLATEFTELRSLASAQAGAAPGPESSILKLKGTEIQQRIQKLTVEAGGIYAAAWGGNQVGPGFARAGMAGYLASRAYTIYGGASEVQRDVIAKNVLGIKRSST</sequence>
<evidence type="ECO:0000259" key="7">
    <source>
        <dbReference type="Pfam" id="PF00441"/>
    </source>
</evidence>
<protein>
    <submittedName>
        <fullName evidence="10">Pimeloyl-CoA dehydrogenase large subunit</fullName>
    </submittedName>
</protein>
<dbReference type="PANTHER" id="PTHR43292">
    <property type="entry name" value="ACYL-COA DEHYDROGENASE"/>
    <property type="match status" value="1"/>
</dbReference>
<evidence type="ECO:0000259" key="9">
    <source>
        <dbReference type="Pfam" id="PF02771"/>
    </source>
</evidence>
<evidence type="ECO:0000256" key="6">
    <source>
        <dbReference type="RuleBase" id="RU362125"/>
    </source>
</evidence>
<dbReference type="InterPro" id="IPR036250">
    <property type="entry name" value="AcylCo_DH-like_C"/>
</dbReference>
<keyword evidence="4 6" id="KW-0274">FAD</keyword>
<dbReference type="Gene3D" id="1.20.140.10">
    <property type="entry name" value="Butyryl-CoA Dehydrogenase, subunit A, domain 3"/>
    <property type="match status" value="1"/>
</dbReference>
<evidence type="ECO:0000313" key="11">
    <source>
        <dbReference type="Proteomes" id="UP000234845"/>
    </source>
</evidence>
<dbReference type="GO" id="GO:0050660">
    <property type="term" value="F:flavin adenine dinucleotide binding"/>
    <property type="evidence" value="ECO:0007669"/>
    <property type="project" value="InterPro"/>
</dbReference>
<reference evidence="11" key="1">
    <citation type="submission" date="2017-11" db="EMBL/GenBank/DDBJ databases">
        <title>The draft genome sequence of Chromatocurvus sp. F02.</title>
        <authorList>
            <person name="Du Z.-J."/>
            <person name="Chang Y.-Q."/>
        </authorList>
    </citation>
    <scope>NUCLEOTIDE SEQUENCE [LARGE SCALE GENOMIC DNA]</scope>
    <source>
        <strain evidence="11">F02</strain>
    </source>
</reference>
<dbReference type="InterPro" id="IPR037069">
    <property type="entry name" value="AcylCoA_DH/ox_N_sf"/>
</dbReference>
<dbReference type="Proteomes" id="UP000234845">
    <property type="component" value="Unassembled WGS sequence"/>
</dbReference>
<dbReference type="PANTHER" id="PTHR43292:SF3">
    <property type="entry name" value="ACYL-COA DEHYDROGENASE FADE29"/>
    <property type="match status" value="1"/>
</dbReference>
<dbReference type="GO" id="GO:0005886">
    <property type="term" value="C:plasma membrane"/>
    <property type="evidence" value="ECO:0007669"/>
    <property type="project" value="TreeGrafter"/>
</dbReference>
<evidence type="ECO:0000256" key="1">
    <source>
        <dbReference type="ARBA" id="ARBA00001974"/>
    </source>
</evidence>
<organism evidence="10 11">
    <name type="scientific">Kineobactrum sediminis</name>
    <dbReference type="NCBI Taxonomy" id="1905677"/>
    <lineage>
        <taxon>Bacteria</taxon>
        <taxon>Pseudomonadati</taxon>
        <taxon>Pseudomonadota</taxon>
        <taxon>Gammaproteobacteria</taxon>
        <taxon>Cellvibrionales</taxon>
        <taxon>Halieaceae</taxon>
        <taxon>Kineobactrum</taxon>
    </lineage>
</organism>
<dbReference type="SUPFAM" id="SSF56645">
    <property type="entry name" value="Acyl-CoA dehydrogenase NM domain-like"/>
    <property type="match status" value="1"/>
</dbReference>
<comment type="similarity">
    <text evidence="2 6">Belongs to the acyl-CoA dehydrogenase family.</text>
</comment>
<evidence type="ECO:0000256" key="2">
    <source>
        <dbReference type="ARBA" id="ARBA00009347"/>
    </source>
</evidence>
<feature type="domain" description="Acyl-CoA dehydrogenase/oxidase N-terminal" evidence="9">
    <location>
        <begin position="9"/>
        <end position="110"/>
    </location>
</feature>
<dbReference type="EMBL" id="PKLZ01000002">
    <property type="protein sequence ID" value="PLW83759.1"/>
    <property type="molecule type" value="Genomic_DNA"/>
</dbReference>
<dbReference type="Gene3D" id="2.40.110.10">
    <property type="entry name" value="Butyryl-CoA Dehydrogenase, subunit A, domain 2"/>
    <property type="match status" value="1"/>
</dbReference>